<reference evidence="1 2" key="1">
    <citation type="submission" date="2016-10" db="EMBL/GenBank/DDBJ databases">
        <authorList>
            <person name="Varghese N."/>
            <person name="Submissions S."/>
        </authorList>
    </citation>
    <scope>NUCLEOTIDE SEQUENCE [LARGE SCALE GENOMIC DNA]</scope>
    <source>
        <strain evidence="1 2">BS2777</strain>
    </source>
</reference>
<dbReference type="EMBL" id="LT629801">
    <property type="protein sequence ID" value="SDV12771.1"/>
    <property type="molecule type" value="Genomic_DNA"/>
</dbReference>
<dbReference type="AlphaFoldDB" id="A0AAE8L0I4"/>
<organism evidence="1 2">
    <name type="scientific">Pseudomonas rhodesiae</name>
    <dbReference type="NCBI Taxonomy" id="76760"/>
    <lineage>
        <taxon>Bacteria</taxon>
        <taxon>Pseudomonadati</taxon>
        <taxon>Pseudomonadota</taxon>
        <taxon>Gammaproteobacteria</taxon>
        <taxon>Pseudomonadales</taxon>
        <taxon>Pseudomonadaceae</taxon>
        <taxon>Pseudomonas</taxon>
    </lineage>
</organism>
<name>A0AAE8L0I4_9PSED</name>
<evidence type="ECO:0000313" key="1">
    <source>
        <dbReference type="EMBL" id="SDV12771.1"/>
    </source>
</evidence>
<proteinExistence type="predicted"/>
<keyword evidence="2" id="KW-1185">Reference proteome</keyword>
<sequence length="50" mass="5697">MRAMPAQWGNRVSISGSKIHETKFNNCDREVPTVDREAVVPVATKPLRRF</sequence>
<gene>
    <name evidence="1" type="ORF">SAMN04490209_3701</name>
</gene>
<evidence type="ECO:0000313" key="2">
    <source>
        <dbReference type="Proteomes" id="UP000182085"/>
    </source>
</evidence>
<dbReference type="Proteomes" id="UP000182085">
    <property type="component" value="Chromosome I"/>
</dbReference>
<protein>
    <submittedName>
        <fullName evidence="1">Uncharacterized protein</fullName>
    </submittedName>
</protein>
<accession>A0AAE8L0I4</accession>